<dbReference type="SUPFAM" id="SSF51735">
    <property type="entry name" value="NAD(P)-binding Rossmann-fold domains"/>
    <property type="match status" value="1"/>
</dbReference>
<organism evidence="4 5">
    <name type="scientific">Ohtaekwangia kribbensis</name>
    <dbReference type="NCBI Taxonomy" id="688913"/>
    <lineage>
        <taxon>Bacteria</taxon>
        <taxon>Pseudomonadati</taxon>
        <taxon>Bacteroidota</taxon>
        <taxon>Cytophagia</taxon>
        <taxon>Cytophagales</taxon>
        <taxon>Fulvivirgaceae</taxon>
        <taxon>Ohtaekwangia</taxon>
    </lineage>
</organism>
<comment type="similarity">
    <text evidence="1 3">Belongs to the short-chain dehydrogenases/reductases (SDR) family.</text>
</comment>
<keyword evidence="2" id="KW-0560">Oxidoreductase</keyword>
<dbReference type="RefSeq" id="WP_377581089.1">
    <property type="nucleotide sequence ID" value="NZ_JBHTKA010000007.1"/>
</dbReference>
<dbReference type="Pfam" id="PF00106">
    <property type="entry name" value="adh_short"/>
    <property type="match status" value="1"/>
</dbReference>
<name>A0ABW3K6F2_9BACT</name>
<dbReference type="Proteomes" id="UP001597112">
    <property type="component" value="Unassembled WGS sequence"/>
</dbReference>
<evidence type="ECO:0000256" key="1">
    <source>
        <dbReference type="ARBA" id="ARBA00006484"/>
    </source>
</evidence>
<keyword evidence="5" id="KW-1185">Reference proteome</keyword>
<dbReference type="PANTHER" id="PTHR43976">
    <property type="entry name" value="SHORT CHAIN DEHYDROGENASE"/>
    <property type="match status" value="1"/>
</dbReference>
<reference evidence="5" key="1">
    <citation type="journal article" date="2019" name="Int. J. Syst. Evol. Microbiol.">
        <title>The Global Catalogue of Microorganisms (GCM) 10K type strain sequencing project: providing services to taxonomists for standard genome sequencing and annotation.</title>
        <authorList>
            <consortium name="The Broad Institute Genomics Platform"/>
            <consortium name="The Broad Institute Genome Sequencing Center for Infectious Disease"/>
            <person name="Wu L."/>
            <person name="Ma J."/>
        </authorList>
    </citation>
    <scope>NUCLEOTIDE SEQUENCE [LARGE SCALE GENOMIC DNA]</scope>
    <source>
        <strain evidence="5">CCUG 58938</strain>
    </source>
</reference>
<gene>
    <name evidence="4" type="ORF">ACFQ21_18835</name>
</gene>
<evidence type="ECO:0000313" key="4">
    <source>
        <dbReference type="EMBL" id="MFD1001391.1"/>
    </source>
</evidence>
<dbReference type="Gene3D" id="3.40.50.720">
    <property type="entry name" value="NAD(P)-binding Rossmann-like Domain"/>
    <property type="match status" value="1"/>
</dbReference>
<dbReference type="PRINTS" id="PR00081">
    <property type="entry name" value="GDHRDH"/>
</dbReference>
<sequence>MKTKKVWFVTGASKGLGLSIVKKLLEQGYQVAATSRKLDDLNNAVGTRSSNFLPLAVDIVSEASVEKAITETISHFGRLDVVVNNAGYGQVGATEELSADEVRNNFEVNVFGLLHVVRKAMPHLREQRSGHIFNISSIGGFTGNFAGWGIYCATKFAVSGLTEALAQEAKDFGIDVTVVEPGYFRTNFLSAGSLGTPANPIEEYTSVRASQTLHQNTVDGNQEGDPDKAADALIAVAKADRAPLHLLLGADAYAMASQKLEDLKREMELWKETTISTGFPKEVVA</sequence>
<protein>
    <submittedName>
        <fullName evidence="4">Oxidoreductase</fullName>
    </submittedName>
</protein>
<dbReference type="InterPro" id="IPR051911">
    <property type="entry name" value="SDR_oxidoreductase"/>
</dbReference>
<evidence type="ECO:0000256" key="2">
    <source>
        <dbReference type="ARBA" id="ARBA00023002"/>
    </source>
</evidence>
<dbReference type="InterPro" id="IPR002347">
    <property type="entry name" value="SDR_fam"/>
</dbReference>
<dbReference type="PANTHER" id="PTHR43976:SF16">
    <property type="entry name" value="SHORT-CHAIN DEHYDROGENASE_REDUCTASE FAMILY PROTEIN"/>
    <property type="match status" value="1"/>
</dbReference>
<dbReference type="InterPro" id="IPR020904">
    <property type="entry name" value="Sc_DH/Rdtase_CS"/>
</dbReference>
<evidence type="ECO:0000313" key="5">
    <source>
        <dbReference type="Proteomes" id="UP001597112"/>
    </source>
</evidence>
<dbReference type="EMBL" id="JBHTKA010000007">
    <property type="protein sequence ID" value="MFD1001391.1"/>
    <property type="molecule type" value="Genomic_DNA"/>
</dbReference>
<dbReference type="NCBIfam" id="NF004824">
    <property type="entry name" value="PRK06180.1"/>
    <property type="match status" value="1"/>
</dbReference>
<accession>A0ABW3K6F2</accession>
<evidence type="ECO:0000256" key="3">
    <source>
        <dbReference type="RuleBase" id="RU000363"/>
    </source>
</evidence>
<proteinExistence type="inferred from homology"/>
<dbReference type="PRINTS" id="PR00080">
    <property type="entry name" value="SDRFAMILY"/>
</dbReference>
<comment type="caution">
    <text evidence="4">The sequence shown here is derived from an EMBL/GenBank/DDBJ whole genome shotgun (WGS) entry which is preliminary data.</text>
</comment>
<dbReference type="PROSITE" id="PS00061">
    <property type="entry name" value="ADH_SHORT"/>
    <property type="match status" value="1"/>
</dbReference>
<dbReference type="InterPro" id="IPR036291">
    <property type="entry name" value="NAD(P)-bd_dom_sf"/>
</dbReference>
<dbReference type="CDD" id="cd05374">
    <property type="entry name" value="17beta-HSD-like_SDR_c"/>
    <property type="match status" value="1"/>
</dbReference>